<comment type="caution">
    <text evidence="2">The sequence shown here is derived from an EMBL/GenBank/DDBJ whole genome shotgun (WGS) entry which is preliminary data.</text>
</comment>
<organism evidence="2 3">
    <name type="scientific">Parasutterella secunda</name>
    <dbReference type="NCBI Taxonomy" id="626947"/>
    <lineage>
        <taxon>Bacteria</taxon>
        <taxon>Pseudomonadati</taxon>
        <taxon>Pseudomonadota</taxon>
        <taxon>Betaproteobacteria</taxon>
        <taxon>Burkholderiales</taxon>
        <taxon>Sutterellaceae</taxon>
        <taxon>Parasutterella</taxon>
    </lineage>
</organism>
<dbReference type="PANTHER" id="PTHR34301:SF8">
    <property type="entry name" value="ATPASE DOMAIN-CONTAINING PROTEIN"/>
    <property type="match status" value="1"/>
</dbReference>
<dbReference type="Gene3D" id="3.40.50.300">
    <property type="entry name" value="P-loop containing nucleotide triphosphate hydrolases"/>
    <property type="match status" value="1"/>
</dbReference>
<feature type="domain" description="ATPase" evidence="1">
    <location>
        <begin position="17"/>
        <end position="253"/>
    </location>
</feature>
<gene>
    <name evidence="2" type="ORF">H5985_04440</name>
</gene>
<dbReference type="InterPro" id="IPR011579">
    <property type="entry name" value="ATPase_dom"/>
</dbReference>
<dbReference type="Proteomes" id="UP000777002">
    <property type="component" value="Unassembled WGS sequence"/>
</dbReference>
<dbReference type="InterPro" id="IPR027417">
    <property type="entry name" value="P-loop_NTPase"/>
</dbReference>
<accession>A0ABS2GTK6</accession>
<keyword evidence="2" id="KW-0067">ATP-binding</keyword>
<evidence type="ECO:0000259" key="1">
    <source>
        <dbReference type="Pfam" id="PF01637"/>
    </source>
</evidence>
<dbReference type="PANTHER" id="PTHR34301">
    <property type="entry name" value="DNA-BINDING PROTEIN-RELATED"/>
    <property type="match status" value="1"/>
</dbReference>
<sequence length="358" mass="41073">MANNPFKYGTIVQEPYFTDRKEELATIKESLNSANHLILISPRRFGKTSLILKAVHATKRPYIFINVQRAVSTADLAELIVKETLKRYPLERIKSFLKHFRIIPTISINPITNGIDVTFNPGVDSNILLEDALGLLEMVSTKKERLIAVFDEFQEILTLEKGIDKKLRAIMQEQSLVNYVFLGSQESMMTSIFEKVKSPFYHFGQLMHLKKIPFEDFHQYVQEGLSAVTTESNDLAKRILNITGCHPDYIQQLAASVWDLLNYKKLDREADAVDTAMTQLIAVHDLDFERLWTGFTKNERRILRDLATLGKLSSKDGYATSTTYSTASRMLKAGYLIKTETYEIEDPFFKNWLLTRLS</sequence>
<evidence type="ECO:0000313" key="2">
    <source>
        <dbReference type="EMBL" id="MBM6928516.1"/>
    </source>
</evidence>
<reference evidence="2 3" key="1">
    <citation type="journal article" date="2021" name="Sci. Rep.">
        <title>The distribution of antibiotic resistance genes in chicken gut microbiota commensals.</title>
        <authorList>
            <person name="Juricova H."/>
            <person name="Matiasovicova J."/>
            <person name="Kubasova T."/>
            <person name="Cejkova D."/>
            <person name="Rychlik I."/>
        </authorList>
    </citation>
    <scope>NUCLEOTIDE SEQUENCE [LARGE SCALE GENOMIC DNA]</scope>
    <source>
        <strain evidence="2 3">An562</strain>
    </source>
</reference>
<protein>
    <submittedName>
        <fullName evidence="2">ATP-binding protein</fullName>
    </submittedName>
</protein>
<keyword evidence="2" id="KW-0547">Nucleotide-binding</keyword>
<dbReference type="Pfam" id="PF01637">
    <property type="entry name" value="ATPase_2"/>
    <property type="match status" value="1"/>
</dbReference>
<evidence type="ECO:0000313" key="3">
    <source>
        <dbReference type="Proteomes" id="UP000777002"/>
    </source>
</evidence>
<dbReference type="EMBL" id="JACJKX010000006">
    <property type="protein sequence ID" value="MBM6928516.1"/>
    <property type="molecule type" value="Genomic_DNA"/>
</dbReference>
<dbReference type="GO" id="GO:0005524">
    <property type="term" value="F:ATP binding"/>
    <property type="evidence" value="ECO:0007669"/>
    <property type="project" value="UniProtKB-KW"/>
</dbReference>
<name>A0ABS2GTK6_9BURK</name>
<proteinExistence type="predicted"/>
<dbReference type="RefSeq" id="WP_205050113.1">
    <property type="nucleotide sequence ID" value="NZ_JACJKX010000006.1"/>
</dbReference>
<keyword evidence="3" id="KW-1185">Reference proteome</keyword>
<dbReference type="SUPFAM" id="SSF52540">
    <property type="entry name" value="P-loop containing nucleoside triphosphate hydrolases"/>
    <property type="match status" value="1"/>
</dbReference>